<name>A0A1C7MZW2_9FUNG</name>
<keyword evidence="3" id="KW-1185">Reference proteome</keyword>
<dbReference type="InParanoid" id="A0A1C7MZW2"/>
<evidence type="ECO:0000259" key="1">
    <source>
        <dbReference type="Pfam" id="PF20499"/>
    </source>
</evidence>
<evidence type="ECO:0000313" key="2">
    <source>
        <dbReference type="EMBL" id="OBZ80654.1"/>
    </source>
</evidence>
<comment type="caution">
    <text evidence="2">The sequence shown here is derived from an EMBL/GenBank/DDBJ whole genome shotgun (WGS) entry which is preliminary data.</text>
</comment>
<feature type="domain" description="DUF6729" evidence="1">
    <location>
        <begin position="14"/>
        <end position="94"/>
    </location>
</feature>
<dbReference type="AlphaFoldDB" id="A0A1C7MZW2"/>
<sequence length="212" mass="24627">MTLRYRCTNKETPHTFNGYDEDLMRQLPRVYATEFPAILTECSEISTKLAKLMRPLFQSGVGPHQLSKVLQVMHTERFDNPQLQYYEKMKKYSGYIPCSNFLSHAYSSYTEEFVPFMDQSNAMLDDVVLKGDHSFKIIKRTSKTNGTSVFSSLNTVMNEYKEIRMQVLAHTRSLKELLGSSESMMDSYRSYGFEMPKVFYTDNVMADKNTLE</sequence>
<dbReference type="EMBL" id="LUGH01001878">
    <property type="protein sequence ID" value="OBZ80654.1"/>
    <property type="molecule type" value="Genomic_DNA"/>
</dbReference>
<feature type="non-terminal residue" evidence="2">
    <location>
        <position position="212"/>
    </location>
</feature>
<dbReference type="Pfam" id="PF20499">
    <property type="entry name" value="DUF6729"/>
    <property type="match status" value="1"/>
</dbReference>
<reference evidence="2 3" key="1">
    <citation type="submission" date="2016-03" db="EMBL/GenBank/DDBJ databases">
        <title>Choanephora cucurbitarum.</title>
        <authorList>
            <person name="Min B."/>
            <person name="Park H."/>
            <person name="Park J.-H."/>
            <person name="Shin H.-D."/>
            <person name="Choi I.-G."/>
        </authorList>
    </citation>
    <scope>NUCLEOTIDE SEQUENCE [LARGE SCALE GENOMIC DNA]</scope>
    <source>
        <strain evidence="2 3">KUS-F28377</strain>
    </source>
</reference>
<dbReference type="OrthoDB" id="2278185at2759"/>
<evidence type="ECO:0000313" key="3">
    <source>
        <dbReference type="Proteomes" id="UP000093000"/>
    </source>
</evidence>
<gene>
    <name evidence="2" type="ORF">A0J61_11297</name>
</gene>
<organism evidence="2 3">
    <name type="scientific">Choanephora cucurbitarum</name>
    <dbReference type="NCBI Taxonomy" id="101091"/>
    <lineage>
        <taxon>Eukaryota</taxon>
        <taxon>Fungi</taxon>
        <taxon>Fungi incertae sedis</taxon>
        <taxon>Mucoromycota</taxon>
        <taxon>Mucoromycotina</taxon>
        <taxon>Mucoromycetes</taxon>
        <taxon>Mucorales</taxon>
        <taxon>Mucorineae</taxon>
        <taxon>Choanephoraceae</taxon>
        <taxon>Choanephoroideae</taxon>
        <taxon>Choanephora</taxon>
    </lineage>
</organism>
<proteinExistence type="predicted"/>
<accession>A0A1C7MZW2</accession>
<dbReference type="Proteomes" id="UP000093000">
    <property type="component" value="Unassembled WGS sequence"/>
</dbReference>
<protein>
    <recommendedName>
        <fullName evidence="1">DUF6729 domain-containing protein</fullName>
    </recommendedName>
</protein>
<dbReference type="InterPro" id="IPR046616">
    <property type="entry name" value="DUF6729"/>
</dbReference>